<evidence type="ECO:0000313" key="1">
    <source>
        <dbReference type="EMBL" id="OBZ69474.1"/>
    </source>
</evidence>
<name>A0A1C7M343_GRIFR</name>
<organism evidence="1 2">
    <name type="scientific">Grifola frondosa</name>
    <name type="common">Maitake</name>
    <name type="synonym">Polyporus frondosus</name>
    <dbReference type="NCBI Taxonomy" id="5627"/>
    <lineage>
        <taxon>Eukaryota</taxon>
        <taxon>Fungi</taxon>
        <taxon>Dikarya</taxon>
        <taxon>Basidiomycota</taxon>
        <taxon>Agaricomycotina</taxon>
        <taxon>Agaricomycetes</taxon>
        <taxon>Polyporales</taxon>
        <taxon>Grifolaceae</taxon>
        <taxon>Grifola</taxon>
    </lineage>
</organism>
<evidence type="ECO:0000313" key="2">
    <source>
        <dbReference type="Proteomes" id="UP000092993"/>
    </source>
</evidence>
<comment type="caution">
    <text evidence="1">The sequence shown here is derived from an EMBL/GenBank/DDBJ whole genome shotgun (WGS) entry which is preliminary data.</text>
</comment>
<protein>
    <submittedName>
        <fullName evidence="1">Uncharacterized protein</fullName>
    </submittedName>
</protein>
<dbReference type="EMBL" id="LUGG01000015">
    <property type="protein sequence ID" value="OBZ69474.1"/>
    <property type="molecule type" value="Genomic_DNA"/>
</dbReference>
<keyword evidence="2" id="KW-1185">Reference proteome</keyword>
<gene>
    <name evidence="1" type="ORF">A0H81_10573</name>
</gene>
<reference evidence="1 2" key="1">
    <citation type="submission" date="2016-03" db="EMBL/GenBank/DDBJ databases">
        <title>Whole genome sequencing of Grifola frondosa 9006-11.</title>
        <authorList>
            <person name="Min B."/>
            <person name="Park H."/>
            <person name="Kim J.-G."/>
            <person name="Cho H."/>
            <person name="Oh Y.-L."/>
            <person name="Kong W.-S."/>
            <person name="Choi I.-G."/>
        </authorList>
    </citation>
    <scope>NUCLEOTIDE SEQUENCE [LARGE SCALE GENOMIC DNA]</scope>
    <source>
        <strain evidence="1 2">9006-11</strain>
    </source>
</reference>
<accession>A0A1C7M343</accession>
<proteinExistence type="predicted"/>
<sequence>MYFTAYPYDHRIHRDMKSGEYPFKQTIHTLYDHPNKEALYAICDTSLEEARWEEQYSYHNEGIDMDRAFQIAAAS</sequence>
<dbReference type="Proteomes" id="UP000092993">
    <property type="component" value="Unassembled WGS sequence"/>
</dbReference>
<dbReference type="AlphaFoldDB" id="A0A1C7M343"/>